<dbReference type="AlphaFoldDB" id="A0A5C5W8T0"/>
<evidence type="ECO:0000313" key="1">
    <source>
        <dbReference type="EMBL" id="TWT46439.1"/>
    </source>
</evidence>
<gene>
    <name evidence="1" type="ORF">Pla111_15350</name>
</gene>
<keyword evidence="2" id="KW-1185">Reference proteome</keyword>
<proteinExistence type="predicted"/>
<dbReference type="RefSeq" id="WP_146572949.1">
    <property type="nucleotide sequence ID" value="NZ_SJPH01000003.1"/>
</dbReference>
<dbReference type="OrthoDB" id="9800168at2"/>
<dbReference type="InterPro" id="IPR040807">
    <property type="entry name" value="DUF5522"/>
</dbReference>
<comment type="caution">
    <text evidence="1">The sequence shown here is derived from an EMBL/GenBank/DDBJ whole genome shotgun (WGS) entry which is preliminary data.</text>
</comment>
<accession>A0A5C5W8T0</accession>
<sequence>MSSATGSTDEAPDYYVESGCVVFTAAFHLRRGYCCGSGCRHCPYGSGDPAAIAPDADSRGLRCVSAGRVRQDKL</sequence>
<organism evidence="1 2">
    <name type="scientific">Botrimarina hoheduenensis</name>
    <dbReference type="NCBI Taxonomy" id="2528000"/>
    <lineage>
        <taxon>Bacteria</taxon>
        <taxon>Pseudomonadati</taxon>
        <taxon>Planctomycetota</taxon>
        <taxon>Planctomycetia</taxon>
        <taxon>Pirellulales</taxon>
        <taxon>Lacipirellulaceae</taxon>
        <taxon>Botrimarina</taxon>
    </lineage>
</organism>
<dbReference type="EMBL" id="SJPH01000003">
    <property type="protein sequence ID" value="TWT46439.1"/>
    <property type="molecule type" value="Genomic_DNA"/>
</dbReference>
<dbReference type="Pfam" id="PF17653">
    <property type="entry name" value="DUF5522"/>
    <property type="match status" value="1"/>
</dbReference>
<name>A0A5C5W8T0_9BACT</name>
<dbReference type="Proteomes" id="UP000318995">
    <property type="component" value="Unassembled WGS sequence"/>
</dbReference>
<protein>
    <submittedName>
        <fullName evidence="1">Uncharacterized protein</fullName>
    </submittedName>
</protein>
<evidence type="ECO:0000313" key="2">
    <source>
        <dbReference type="Proteomes" id="UP000318995"/>
    </source>
</evidence>
<reference evidence="1 2" key="1">
    <citation type="submission" date="2019-02" db="EMBL/GenBank/DDBJ databases">
        <title>Deep-cultivation of Planctomycetes and their phenomic and genomic characterization uncovers novel biology.</title>
        <authorList>
            <person name="Wiegand S."/>
            <person name="Jogler M."/>
            <person name="Boedeker C."/>
            <person name="Pinto D."/>
            <person name="Vollmers J."/>
            <person name="Rivas-Marin E."/>
            <person name="Kohn T."/>
            <person name="Peeters S.H."/>
            <person name="Heuer A."/>
            <person name="Rast P."/>
            <person name="Oberbeckmann S."/>
            <person name="Bunk B."/>
            <person name="Jeske O."/>
            <person name="Meyerdierks A."/>
            <person name="Storesund J.E."/>
            <person name="Kallscheuer N."/>
            <person name="Luecker S."/>
            <person name="Lage O.M."/>
            <person name="Pohl T."/>
            <person name="Merkel B.J."/>
            <person name="Hornburger P."/>
            <person name="Mueller R.-W."/>
            <person name="Bruemmer F."/>
            <person name="Labrenz M."/>
            <person name="Spormann A.M."/>
            <person name="Op Den Camp H."/>
            <person name="Overmann J."/>
            <person name="Amann R."/>
            <person name="Jetten M.S.M."/>
            <person name="Mascher T."/>
            <person name="Medema M.H."/>
            <person name="Devos D.P."/>
            <person name="Kaster A.-K."/>
            <person name="Ovreas L."/>
            <person name="Rohde M."/>
            <person name="Galperin M.Y."/>
            <person name="Jogler C."/>
        </authorList>
    </citation>
    <scope>NUCLEOTIDE SEQUENCE [LARGE SCALE GENOMIC DNA]</scope>
    <source>
        <strain evidence="1 2">Pla111</strain>
    </source>
</reference>